<dbReference type="InterPro" id="IPR014993">
    <property type="entry name" value="DUF1841"/>
</dbReference>
<dbReference type="AlphaFoldDB" id="A0A0M0BV25"/>
<dbReference type="Pfam" id="PF08897">
    <property type="entry name" value="DUF1841"/>
    <property type="match status" value="1"/>
</dbReference>
<gene>
    <name evidence="1" type="ORF">AC478_00600</name>
</gene>
<dbReference type="Proteomes" id="UP000054016">
    <property type="component" value="Unassembled WGS sequence"/>
</dbReference>
<dbReference type="EMBL" id="LFWV01000005">
    <property type="protein sequence ID" value="KON32314.1"/>
    <property type="molecule type" value="Genomic_DNA"/>
</dbReference>
<reference evidence="2" key="1">
    <citation type="submission" date="2015-06" db="EMBL/GenBank/DDBJ databases">
        <title>New insights into the roles of widespread benthic archaea in carbon and nitrogen cycling.</title>
        <authorList>
            <person name="Lazar C.S."/>
            <person name="Baker B.J."/>
            <person name="Seitz K.W."/>
            <person name="Hyde A.S."/>
            <person name="Dick G.J."/>
            <person name="Hinrichs K.-U."/>
            <person name="Teske A.P."/>
        </authorList>
    </citation>
    <scope>NUCLEOTIDE SEQUENCE [LARGE SCALE GENOMIC DNA]</scope>
</reference>
<sequence>MFFGQDRNQLRQVFFNAWRKHNAKQPLEPLEQVIANVIAMHSEYHQYFADENASLDQDFLPEAGQTNPFLHIGLHISIHEQISINQPEGITGIYKNLLEKHQDPHAVEHLIMDCLAEMIWEAQRNNAMPDQGKYMQCLSKL</sequence>
<evidence type="ECO:0000313" key="2">
    <source>
        <dbReference type="Proteomes" id="UP000054016"/>
    </source>
</evidence>
<evidence type="ECO:0000313" key="1">
    <source>
        <dbReference type="EMBL" id="KON32314.1"/>
    </source>
</evidence>
<name>A0A0M0BV25_9ARCH</name>
<comment type="caution">
    <text evidence="1">The sequence shown here is derived from an EMBL/GenBank/DDBJ whole genome shotgun (WGS) entry which is preliminary data.</text>
</comment>
<accession>A0A0M0BV25</accession>
<organism evidence="1 2">
    <name type="scientific">miscellaneous Crenarchaeota group-1 archaeon SG8-32-3</name>
    <dbReference type="NCBI Taxonomy" id="1685125"/>
    <lineage>
        <taxon>Archaea</taxon>
        <taxon>Candidatus Bathyarchaeota</taxon>
        <taxon>MCG-1</taxon>
    </lineage>
</organism>
<proteinExistence type="predicted"/>
<evidence type="ECO:0008006" key="3">
    <source>
        <dbReference type="Google" id="ProtNLM"/>
    </source>
</evidence>
<protein>
    <recommendedName>
        <fullName evidence="3">DUF1841 domain-containing protein</fullName>
    </recommendedName>
</protein>